<keyword evidence="2" id="KW-1185">Reference proteome</keyword>
<evidence type="ECO:0000313" key="1">
    <source>
        <dbReference type="EMBL" id="MBB5714142.1"/>
    </source>
</evidence>
<sequence length="180" mass="19537">MRGEVERLNNPALQAVFIGFALLGCRPGQVALYSIGLVSKRDCRDRSVTVATMTCSNGSHCSLSTSTRQWPSSAKPGCSARYIPSCRTASLRGIDVVTIDHKLVTLSPGENQSVLRHSGSLFLIGALRQSERSFVEADACSQSGKTGKARKNWTTRYPDCGLSSLSADQQRRTDVAHRHP</sequence>
<comment type="caution">
    <text evidence="1">The sequence shown here is derived from an EMBL/GenBank/DDBJ whole genome shotgun (WGS) entry which is preliminary data.</text>
</comment>
<organism evidence="1 2">
    <name type="scientific">Sphingomonas aerophila</name>
    <dbReference type="NCBI Taxonomy" id="1344948"/>
    <lineage>
        <taxon>Bacteria</taxon>
        <taxon>Pseudomonadati</taxon>
        <taxon>Pseudomonadota</taxon>
        <taxon>Alphaproteobacteria</taxon>
        <taxon>Sphingomonadales</taxon>
        <taxon>Sphingomonadaceae</taxon>
        <taxon>Sphingomonas</taxon>
    </lineage>
</organism>
<dbReference type="AlphaFoldDB" id="A0A7W9EUY5"/>
<protein>
    <submittedName>
        <fullName evidence="1">Uncharacterized protein</fullName>
    </submittedName>
</protein>
<accession>A0A7W9EUY5</accession>
<name>A0A7W9EUY5_9SPHN</name>
<proteinExistence type="predicted"/>
<evidence type="ECO:0000313" key="2">
    <source>
        <dbReference type="Proteomes" id="UP000546200"/>
    </source>
</evidence>
<gene>
    <name evidence="1" type="ORF">FHS94_000965</name>
</gene>
<dbReference type="EMBL" id="JACIJK010000002">
    <property type="protein sequence ID" value="MBB5714142.1"/>
    <property type="molecule type" value="Genomic_DNA"/>
</dbReference>
<dbReference type="PROSITE" id="PS51257">
    <property type="entry name" value="PROKAR_LIPOPROTEIN"/>
    <property type="match status" value="1"/>
</dbReference>
<reference evidence="1 2" key="1">
    <citation type="submission" date="2020-08" db="EMBL/GenBank/DDBJ databases">
        <title>Genomic Encyclopedia of Type Strains, Phase IV (KMG-IV): sequencing the most valuable type-strain genomes for metagenomic binning, comparative biology and taxonomic classification.</title>
        <authorList>
            <person name="Goeker M."/>
        </authorList>
    </citation>
    <scope>NUCLEOTIDE SEQUENCE [LARGE SCALE GENOMIC DNA]</scope>
    <source>
        <strain evidence="1 2">DSM 100044</strain>
    </source>
</reference>
<dbReference type="Proteomes" id="UP000546200">
    <property type="component" value="Unassembled WGS sequence"/>
</dbReference>